<reference evidence="2" key="1">
    <citation type="submission" date="2015-10" db="EMBL/GenBank/DDBJ databases">
        <authorList>
            <person name="Martinez-Garcia P.J."/>
            <person name="Crepeau M.W."/>
            <person name="Puiu D."/>
            <person name="Gonzalez-Ibeas D."/>
            <person name="Whalen J."/>
            <person name="Stevens K."/>
            <person name="Paul R."/>
            <person name="Butterfield T."/>
            <person name="Britton M."/>
            <person name="Reagan R."/>
            <person name="Chakraborty S."/>
            <person name="Walawage S.L."/>
            <person name="Vasquez-Gross H.A."/>
            <person name="Cardeno C."/>
            <person name="Famula R."/>
            <person name="Pratt K."/>
            <person name="Kuruganti S."/>
            <person name="Aradhya M.K."/>
            <person name="Leslie C.A."/>
            <person name="Dandekar A.M."/>
            <person name="Salzberg S.L."/>
            <person name="Wegrzyn J.L."/>
            <person name="Langley C.H."/>
            <person name="Neale D.B."/>
        </authorList>
    </citation>
    <scope>NUCLEOTIDE SEQUENCE</scope>
    <source>
        <tissue evidence="2">Leaves</tissue>
    </source>
</reference>
<dbReference type="Pfam" id="PF03372">
    <property type="entry name" value="Exo_endo_phos"/>
    <property type="match status" value="1"/>
</dbReference>
<dbReference type="GO" id="GO:0003824">
    <property type="term" value="F:catalytic activity"/>
    <property type="evidence" value="ECO:0007669"/>
    <property type="project" value="InterPro"/>
</dbReference>
<dbReference type="PANTHER" id="PTHR35218:SF9">
    <property type="entry name" value="ENDONUCLEASE_EXONUCLEASE_PHOSPHATASE DOMAIN-CONTAINING PROTEIN"/>
    <property type="match status" value="1"/>
</dbReference>
<dbReference type="InterPro" id="IPR036691">
    <property type="entry name" value="Endo/exonu/phosph_ase_sf"/>
</dbReference>
<dbReference type="InterPro" id="IPR005135">
    <property type="entry name" value="Endo/exonuclease/phosphatase"/>
</dbReference>
<evidence type="ECO:0000313" key="2">
    <source>
        <dbReference type="EMBL" id="KAF5450043.1"/>
    </source>
</evidence>
<dbReference type="Gramene" id="Jr13_19570_p1">
    <property type="protein sequence ID" value="cds.Jr13_19570_p1"/>
    <property type="gene ID" value="Jr13_19570"/>
</dbReference>
<gene>
    <name evidence="2" type="ORF">F2P56_030424</name>
</gene>
<comment type="caution">
    <text evidence="2">The sequence shown here is derived from an EMBL/GenBank/DDBJ whole genome shotgun (WGS) entry which is preliminary data.</text>
</comment>
<dbReference type="EMBL" id="LIHL02000013">
    <property type="protein sequence ID" value="KAF5450043.1"/>
    <property type="molecule type" value="Genomic_DNA"/>
</dbReference>
<dbReference type="Proteomes" id="UP000619265">
    <property type="component" value="Unassembled WGS sequence"/>
</dbReference>
<dbReference type="Gene3D" id="3.60.10.10">
    <property type="entry name" value="Endonuclease/exonuclease/phosphatase"/>
    <property type="match status" value="1"/>
</dbReference>
<proteinExistence type="predicted"/>
<reference evidence="2" key="2">
    <citation type="submission" date="2020-03" db="EMBL/GenBank/DDBJ databases">
        <title>Walnut 2.0.</title>
        <authorList>
            <person name="Marrano A."/>
            <person name="Britton M."/>
            <person name="Zimin A.V."/>
            <person name="Zaini P.A."/>
            <person name="Workman R."/>
            <person name="Puiu D."/>
            <person name="Bianco L."/>
            <person name="Allen B.J."/>
            <person name="Troggio M."/>
            <person name="Leslie C.A."/>
            <person name="Timp W."/>
            <person name="Dendekar A."/>
            <person name="Salzberg S.L."/>
            <person name="Neale D.B."/>
        </authorList>
    </citation>
    <scope>NUCLEOTIDE SEQUENCE</scope>
    <source>
        <tissue evidence="2">Leaves</tissue>
    </source>
</reference>
<feature type="domain" description="Endonuclease/exonuclease/phosphatase" evidence="1">
    <location>
        <begin position="4"/>
        <end position="225"/>
    </location>
</feature>
<sequence length="277" mass="32141">MKTLSWNCRGLGNAWTVQDLCMIVEEKRPSVVFVMETKLQVSRLEGIRRRLRMEGCFGVDLHGRGDGLALFWKEEGMVDILNFSQRHISVWICDNQGRHQWLFTGFYGHPEASKRQEAWNVLKSIKPDGNKGWCVMGDFNEILTNDEKEGGRPRGEILMKNFRNALEEGGLSDLGWKGDKFTWSNRHGDESFTKERLDRVVANKKWIEAQKEVSAENLVARSSDHRPVLLSFSQFNKSFYWSHRVFKYEAWWASETDCKKVVKEGWLHPSRGRGPAE</sequence>
<evidence type="ECO:0000313" key="3">
    <source>
        <dbReference type="Proteomes" id="UP000619265"/>
    </source>
</evidence>
<feature type="non-terminal residue" evidence="2">
    <location>
        <position position="277"/>
    </location>
</feature>
<dbReference type="PANTHER" id="PTHR35218">
    <property type="entry name" value="RNASE H DOMAIN-CONTAINING PROTEIN"/>
    <property type="match status" value="1"/>
</dbReference>
<dbReference type="AlphaFoldDB" id="A0A833U4P0"/>
<name>A0A833U4P0_JUGRE</name>
<protein>
    <recommendedName>
        <fullName evidence="1">Endonuclease/exonuclease/phosphatase domain-containing protein</fullName>
    </recommendedName>
</protein>
<evidence type="ECO:0000259" key="1">
    <source>
        <dbReference type="Pfam" id="PF03372"/>
    </source>
</evidence>
<organism evidence="2 3">
    <name type="scientific">Juglans regia</name>
    <name type="common">English walnut</name>
    <dbReference type="NCBI Taxonomy" id="51240"/>
    <lineage>
        <taxon>Eukaryota</taxon>
        <taxon>Viridiplantae</taxon>
        <taxon>Streptophyta</taxon>
        <taxon>Embryophyta</taxon>
        <taxon>Tracheophyta</taxon>
        <taxon>Spermatophyta</taxon>
        <taxon>Magnoliopsida</taxon>
        <taxon>eudicotyledons</taxon>
        <taxon>Gunneridae</taxon>
        <taxon>Pentapetalae</taxon>
        <taxon>rosids</taxon>
        <taxon>fabids</taxon>
        <taxon>Fagales</taxon>
        <taxon>Juglandaceae</taxon>
        <taxon>Juglans</taxon>
    </lineage>
</organism>
<accession>A0A833U4P0</accession>
<dbReference type="SUPFAM" id="SSF56219">
    <property type="entry name" value="DNase I-like"/>
    <property type="match status" value="1"/>
</dbReference>